<gene>
    <name evidence="1" type="ORF">RI543_002118</name>
</gene>
<comment type="caution">
    <text evidence="1">The sequence shown here is derived from an EMBL/GenBank/DDBJ whole genome shotgun (WGS) entry which is preliminary data.</text>
</comment>
<dbReference type="AlphaFoldDB" id="A0AAN8A7B0"/>
<proteinExistence type="predicted"/>
<dbReference type="EMBL" id="JAWIZZ010000041">
    <property type="protein sequence ID" value="KAK5780362.1"/>
    <property type="molecule type" value="Genomic_DNA"/>
</dbReference>
<organism evidence="1 2">
    <name type="scientific">Arxiozyma heterogenica</name>
    <dbReference type="NCBI Taxonomy" id="278026"/>
    <lineage>
        <taxon>Eukaryota</taxon>
        <taxon>Fungi</taxon>
        <taxon>Dikarya</taxon>
        <taxon>Ascomycota</taxon>
        <taxon>Saccharomycotina</taxon>
        <taxon>Saccharomycetes</taxon>
        <taxon>Saccharomycetales</taxon>
        <taxon>Saccharomycetaceae</taxon>
        <taxon>Arxiozyma</taxon>
    </lineage>
</organism>
<reference evidence="2" key="1">
    <citation type="submission" date="2023-07" db="EMBL/GenBank/DDBJ databases">
        <title>A draft genome of Kazachstania heterogenica Y-27499.</title>
        <authorList>
            <person name="Donic C."/>
            <person name="Kralova J.S."/>
            <person name="Fidel L."/>
            <person name="Ben-Dor S."/>
            <person name="Jung S."/>
        </authorList>
    </citation>
    <scope>NUCLEOTIDE SEQUENCE [LARGE SCALE GENOMIC DNA]</scope>
    <source>
        <strain evidence="2">Y27499</strain>
    </source>
</reference>
<dbReference type="Proteomes" id="UP001306508">
    <property type="component" value="Unassembled WGS sequence"/>
</dbReference>
<evidence type="ECO:0000313" key="1">
    <source>
        <dbReference type="EMBL" id="KAK5780362.1"/>
    </source>
</evidence>
<sequence length="106" mass="12526">MQSNRNTLSHLVDKITHSKVPTEISKTLKEIERNNDYIEEIQLKELIKLHDQTLKTKCVDPLTKMYEHFAPYMEKDYNIQTKAAVVDRDLRIIEQTLQTIKANQKE</sequence>
<accession>A0AAN8A7B0</accession>
<keyword evidence="2" id="KW-1185">Reference proteome</keyword>
<protein>
    <submittedName>
        <fullName evidence="1">Uncharacterized protein</fullName>
    </submittedName>
</protein>
<name>A0AAN8A7B0_9SACH</name>
<evidence type="ECO:0000313" key="2">
    <source>
        <dbReference type="Proteomes" id="UP001306508"/>
    </source>
</evidence>